<feature type="transmembrane region" description="Helical" evidence="23">
    <location>
        <begin position="1037"/>
        <end position="1058"/>
    </location>
</feature>
<comment type="caution">
    <text evidence="23">Lacks conserved residue(s) required for the propagation of feature annotation.</text>
</comment>
<sequence>MANNTADHAAANSVAEGGHEGEFGISVKELRDVMELRGAEAVNKINEHYGDVQGICRRLKTSPIEGLSGNPVDLEKRHTAFGKNFIPPKKPKTFLQLVWEALQDLTLIILEIAAIISLGLSFYQPPGGAAEGCGEAAGGVHDEGESQAGWIEGAAILISVVIVVLVTAFNDWSKEKQFRGLQSRIEQEQKFTVIRKGQVIQIPVAEIVVGDIAQIKYGDLLPADGVMIQANDLKIDESAMTGESDQVKKSLDKDPMLLSGTHVMEGSCRMVVTAVGLNSQTGIIFTLLGAGEDEKKEAKKGKKQGPPENRNKAKTQDGVALEIQPLKSEEGVESEEKEEKEEKEVVKKVNVTKKEKSVLQGKLTRLAVQIGKAGLIMSSLVVVILILYFCIDTFGIQGRSWQKECTPVYIQYFVKFFIIGVTVLVVAVPEGLPLAVTISLAYSVKKMMKDNNLVRHLDACETMGNATAICSDKTGTLTMNRMTVVEAYIGGTHYSTVPDPEAIKPDTLEVLVNSIAINSAYTSKILPPEKEGGLPRHVGNKTECSLLGLVLELKRDYQPIRDEVPEEKLYKVYTFNSSRKSMSTVLKNTDRPGYRMYSKGASEIVLRKCSHILDASGESKTFKPKDRDEMVRKTIEPMACNGLRTICLAMRDFPGEVEPNWDNEAEILNDLTCIAVVGIEDPVRPEVPDAISKCQKAGITVRMVTGDNINTARAIATKCGILLPNEDFLCMEGKEFNRLIRNDKGEVEQERLDKVWPKLRVLARSSPTDKHTLVKGIIDSLVGERREVVAVTGDGTNDGPALKKADVGFAMGIAGTDVAKEASDIILTDDNFSSIVKAVMWGRNVYDSISKFLQFQLTVNVVAVIVAFTGACITQDSPLKAVQMLWVNLIMDTLASLALATEPPTESLLLRKPYGRNKPLISRTMMKNILGHAVYQLIIIFTLLFAGEKIFNIDNGRNVPLHAPPSEHYTIIFNVFVMMQLFNEINARKIHGERNVFESIYRNPIFCSVVLGTFAIQIVIVQLGGKPFSCTALTIDQWLWCVFIGVGELLWGQLISAVPTHRLKFLMEAGHGATKAQMQEEEVTEGNDEIDHAEMELRRGQILWFRGLNRIQTQIKVVNAFRSTLEKPQFRSNIHNFSSHPEYVPMSEEEAEIPDIDDSEEGEGEGRGRPAPPPSPSSPPPAQSDQHSAQTGTTSIETALPDSPHLAAVPCHSLNDGRLTVCSPDTR</sequence>
<feature type="compositionally biased region" description="Polar residues" evidence="24">
    <location>
        <begin position="1183"/>
        <end position="1197"/>
    </location>
</feature>
<reference evidence="27" key="1">
    <citation type="submission" date="2025-08" db="UniProtKB">
        <authorList>
            <consortium name="RefSeq"/>
        </authorList>
    </citation>
    <scope>IDENTIFICATION</scope>
</reference>
<evidence type="ECO:0000256" key="20">
    <source>
        <dbReference type="ARBA" id="ARBA00048694"/>
    </source>
</evidence>
<comment type="subcellular location">
    <subcellularLocation>
        <location evidence="21">Cell projection</location>
        <location evidence="21">Cilium</location>
        <location evidence="21">Flagellum membrane</location>
        <topology evidence="21">Multi-pass membrane protein</topology>
    </subcellularLocation>
    <subcellularLocation>
        <location evidence="23">Membrane</location>
        <topology evidence="23">Multi-pass membrane protein</topology>
    </subcellularLocation>
</comment>
<dbReference type="Pfam" id="PF00122">
    <property type="entry name" value="E1-E2_ATPase"/>
    <property type="match status" value="1"/>
</dbReference>
<dbReference type="GeneID" id="105895908"/>
<evidence type="ECO:0000256" key="16">
    <source>
        <dbReference type="ARBA" id="ARBA00023065"/>
    </source>
</evidence>
<evidence type="ECO:0000256" key="13">
    <source>
        <dbReference type="ARBA" id="ARBA00022860"/>
    </source>
</evidence>
<dbReference type="InterPro" id="IPR059000">
    <property type="entry name" value="ATPase_P-type_domA"/>
</dbReference>
<keyword evidence="11" id="KW-0460">Magnesium</keyword>
<evidence type="ECO:0000256" key="14">
    <source>
        <dbReference type="ARBA" id="ARBA00022967"/>
    </source>
</evidence>
<evidence type="ECO:0000256" key="22">
    <source>
        <dbReference type="ARBA" id="ARBA00062373"/>
    </source>
</evidence>
<dbReference type="InterPro" id="IPR023214">
    <property type="entry name" value="HAD_sf"/>
</dbReference>
<dbReference type="PANTHER" id="PTHR24093">
    <property type="entry name" value="CATION TRANSPORTING ATPASE"/>
    <property type="match status" value="1"/>
</dbReference>
<dbReference type="FunFam" id="1.20.1110.10:FF:000001">
    <property type="entry name" value="Calcium-transporting ATPase"/>
    <property type="match status" value="1"/>
</dbReference>
<evidence type="ECO:0000256" key="19">
    <source>
        <dbReference type="ARBA" id="ARBA00023273"/>
    </source>
</evidence>
<dbReference type="SFLD" id="SFLDF00027">
    <property type="entry name" value="p-type_atpase"/>
    <property type="match status" value="1"/>
</dbReference>
<dbReference type="InterPro" id="IPR004014">
    <property type="entry name" value="ATPase_P-typ_cation-transptr_N"/>
</dbReference>
<keyword evidence="12" id="KW-0282">Flagellum</keyword>
<dbReference type="SUPFAM" id="SSF81660">
    <property type="entry name" value="Metal cation-transporting ATPase, ATP-binding domain N"/>
    <property type="match status" value="1"/>
</dbReference>
<feature type="transmembrane region" description="Helical" evidence="23">
    <location>
        <begin position="929"/>
        <end position="947"/>
    </location>
</feature>
<dbReference type="InterPro" id="IPR022141">
    <property type="entry name" value="ATP_Ca_trans_C"/>
</dbReference>
<keyword evidence="13" id="KW-0112">Calmodulin-binding</keyword>
<dbReference type="OrthoDB" id="116380at2759"/>
<dbReference type="CDD" id="cd02081">
    <property type="entry name" value="P-type_ATPase_Ca_PMCA-like"/>
    <property type="match status" value="1"/>
</dbReference>
<feature type="transmembrane region" description="Helical" evidence="23">
    <location>
        <begin position="150"/>
        <end position="169"/>
    </location>
</feature>
<evidence type="ECO:0000256" key="12">
    <source>
        <dbReference type="ARBA" id="ARBA00022846"/>
    </source>
</evidence>
<dbReference type="GO" id="GO:0016887">
    <property type="term" value="F:ATP hydrolysis activity"/>
    <property type="evidence" value="ECO:0007669"/>
    <property type="project" value="InterPro"/>
</dbReference>
<evidence type="ECO:0000256" key="10">
    <source>
        <dbReference type="ARBA" id="ARBA00022840"/>
    </source>
</evidence>
<dbReference type="SFLD" id="SFLDS00003">
    <property type="entry name" value="Haloacid_Dehalogenase"/>
    <property type="match status" value="1"/>
</dbReference>
<feature type="transmembrane region" description="Helical" evidence="23">
    <location>
        <begin position="416"/>
        <end position="442"/>
    </location>
</feature>
<keyword evidence="5 23" id="KW-0109">Calcium transport</keyword>
<keyword evidence="9 23" id="KW-0106">Calcium</keyword>
<dbReference type="SUPFAM" id="SSF56784">
    <property type="entry name" value="HAD-like"/>
    <property type="match status" value="1"/>
</dbReference>
<comment type="function">
    <text evidence="23">Catalyzes the hydrolysis of ATP coupled with the transport of calcium.</text>
</comment>
<dbReference type="InterPro" id="IPR006068">
    <property type="entry name" value="ATPase_P-typ_cation-transptr_C"/>
</dbReference>
<evidence type="ECO:0000256" key="7">
    <source>
        <dbReference type="ARBA" id="ARBA00022723"/>
    </source>
</evidence>
<accession>A0A6P3VPR7</accession>
<keyword evidence="10 23" id="KW-0067">ATP-binding</keyword>
<dbReference type="SUPFAM" id="SSF81665">
    <property type="entry name" value="Calcium ATPase, transmembrane domain M"/>
    <property type="match status" value="1"/>
</dbReference>
<dbReference type="Gene3D" id="2.70.150.10">
    <property type="entry name" value="Calcium-transporting ATPase, cytoplasmic transduction domain A"/>
    <property type="match status" value="1"/>
</dbReference>
<dbReference type="SUPFAM" id="SSF81653">
    <property type="entry name" value="Calcium ATPase, transduction domain A"/>
    <property type="match status" value="1"/>
</dbReference>
<dbReference type="FunFam" id="2.70.150.10:FF:000001">
    <property type="entry name" value="Calcium-transporting ATPase"/>
    <property type="match status" value="1"/>
</dbReference>
<dbReference type="GO" id="GO:0030165">
    <property type="term" value="F:PDZ domain binding"/>
    <property type="evidence" value="ECO:0007669"/>
    <property type="project" value="TreeGrafter"/>
</dbReference>
<dbReference type="GO" id="GO:0005524">
    <property type="term" value="F:ATP binding"/>
    <property type="evidence" value="ECO:0007669"/>
    <property type="project" value="UniProtKB-KW"/>
</dbReference>
<dbReference type="EC" id="7.2.2.10" evidence="23"/>
<dbReference type="Pfam" id="PF12424">
    <property type="entry name" value="ATP_Ca_trans_C"/>
    <property type="match status" value="1"/>
</dbReference>
<evidence type="ECO:0000256" key="4">
    <source>
        <dbReference type="ARBA" id="ARBA00022553"/>
    </source>
</evidence>
<comment type="catalytic activity">
    <reaction evidence="20 23">
        <text>Ca(2+)(in) + ATP + H2O = Ca(2+)(out) + ADP + phosphate + H(+)</text>
        <dbReference type="Rhea" id="RHEA:18105"/>
        <dbReference type="ChEBI" id="CHEBI:15377"/>
        <dbReference type="ChEBI" id="CHEBI:15378"/>
        <dbReference type="ChEBI" id="CHEBI:29108"/>
        <dbReference type="ChEBI" id="CHEBI:30616"/>
        <dbReference type="ChEBI" id="CHEBI:43474"/>
        <dbReference type="ChEBI" id="CHEBI:456216"/>
        <dbReference type="EC" id="7.2.2.10"/>
    </reaction>
</comment>
<dbReference type="FunFam" id="3.40.1110.10:FF:000002">
    <property type="entry name" value="Calcium-transporting ATPase"/>
    <property type="match status" value="1"/>
</dbReference>
<dbReference type="PRINTS" id="PR00121">
    <property type="entry name" value="NAKATPASE"/>
</dbReference>
<evidence type="ECO:0000256" key="2">
    <source>
        <dbReference type="ARBA" id="ARBA00022448"/>
    </source>
</evidence>
<keyword evidence="16 23" id="KW-0406">Ion transport</keyword>
<keyword evidence="8 23" id="KW-0547">Nucleotide-binding</keyword>
<dbReference type="NCBIfam" id="TIGR01494">
    <property type="entry name" value="ATPase_P-type"/>
    <property type="match status" value="3"/>
</dbReference>
<evidence type="ECO:0000256" key="8">
    <source>
        <dbReference type="ARBA" id="ARBA00022741"/>
    </source>
</evidence>
<keyword evidence="17" id="KW-0969">Cilium</keyword>
<dbReference type="SMART" id="SM00831">
    <property type="entry name" value="Cation_ATPase_N"/>
    <property type="match status" value="1"/>
</dbReference>
<evidence type="ECO:0000256" key="18">
    <source>
        <dbReference type="ARBA" id="ARBA00023136"/>
    </source>
</evidence>
<dbReference type="Pfam" id="PF13246">
    <property type="entry name" value="Cation_ATPase"/>
    <property type="match status" value="1"/>
</dbReference>
<keyword evidence="7" id="KW-0479">Metal-binding</keyword>
<dbReference type="FunFam" id="1.20.1110.10:FF:000002">
    <property type="entry name" value="Calcium-transporting ATPase"/>
    <property type="match status" value="1"/>
</dbReference>
<evidence type="ECO:0000259" key="25">
    <source>
        <dbReference type="SMART" id="SM00831"/>
    </source>
</evidence>
<keyword evidence="3" id="KW-1003">Cell membrane</keyword>
<dbReference type="Gene3D" id="3.40.1110.10">
    <property type="entry name" value="Calcium-transporting ATPase, cytoplasmic domain N"/>
    <property type="match status" value="1"/>
</dbReference>
<dbReference type="Gene3D" id="1.20.1110.10">
    <property type="entry name" value="Calcium-transporting ATPase, transmembrane domain"/>
    <property type="match status" value="3"/>
</dbReference>
<evidence type="ECO:0000256" key="9">
    <source>
        <dbReference type="ARBA" id="ARBA00022837"/>
    </source>
</evidence>
<dbReference type="Proteomes" id="UP000515152">
    <property type="component" value="Chromosome 5"/>
</dbReference>
<evidence type="ECO:0000256" key="24">
    <source>
        <dbReference type="SAM" id="MobiDB-lite"/>
    </source>
</evidence>
<name>A0A6P3VPR7_CLUHA</name>
<dbReference type="Pfam" id="PF00689">
    <property type="entry name" value="Cation_ATPase_C"/>
    <property type="match status" value="1"/>
</dbReference>
<dbReference type="GO" id="GO:0046872">
    <property type="term" value="F:metal ion binding"/>
    <property type="evidence" value="ECO:0007669"/>
    <property type="project" value="UniProtKB-KW"/>
</dbReference>
<proteinExistence type="inferred from homology"/>
<dbReference type="PRINTS" id="PR00119">
    <property type="entry name" value="CATATPASE"/>
</dbReference>
<feature type="domain" description="Cation-transporting P-type ATPase N-terminal" evidence="25">
    <location>
        <begin position="46"/>
        <end position="122"/>
    </location>
</feature>
<evidence type="ECO:0000256" key="1">
    <source>
        <dbReference type="ARBA" id="ARBA00006124"/>
    </source>
</evidence>
<dbReference type="Pfam" id="PF00690">
    <property type="entry name" value="Cation_ATPase_N"/>
    <property type="match status" value="1"/>
</dbReference>
<feature type="transmembrane region" description="Helical" evidence="23">
    <location>
        <begin position="375"/>
        <end position="396"/>
    </location>
</feature>
<evidence type="ECO:0000256" key="23">
    <source>
        <dbReference type="RuleBase" id="RU361146"/>
    </source>
</evidence>
<dbReference type="NCBIfam" id="TIGR01517">
    <property type="entry name" value="ATPase-IIB_Ca"/>
    <property type="match status" value="1"/>
</dbReference>
<feature type="transmembrane region" description="Helical" evidence="23">
    <location>
        <begin position="1005"/>
        <end position="1025"/>
    </location>
</feature>
<organism evidence="26 27">
    <name type="scientific">Clupea harengus</name>
    <name type="common">Atlantic herring</name>
    <dbReference type="NCBI Taxonomy" id="7950"/>
    <lineage>
        <taxon>Eukaryota</taxon>
        <taxon>Metazoa</taxon>
        <taxon>Chordata</taxon>
        <taxon>Craniata</taxon>
        <taxon>Vertebrata</taxon>
        <taxon>Euteleostomi</taxon>
        <taxon>Actinopterygii</taxon>
        <taxon>Neopterygii</taxon>
        <taxon>Teleostei</taxon>
        <taxon>Clupei</taxon>
        <taxon>Clupeiformes</taxon>
        <taxon>Clupeoidei</taxon>
        <taxon>Clupeidae</taxon>
        <taxon>Clupea</taxon>
    </lineage>
</organism>
<evidence type="ECO:0000256" key="3">
    <source>
        <dbReference type="ARBA" id="ARBA00022475"/>
    </source>
</evidence>
<dbReference type="InterPro" id="IPR001757">
    <property type="entry name" value="P_typ_ATPase"/>
</dbReference>
<evidence type="ECO:0000256" key="11">
    <source>
        <dbReference type="ARBA" id="ARBA00022842"/>
    </source>
</evidence>
<dbReference type="CTD" id="493"/>
<keyword evidence="18 23" id="KW-0472">Membrane</keyword>
<dbReference type="AlphaFoldDB" id="A0A6P3VPR7"/>
<dbReference type="GO" id="GO:0005516">
    <property type="term" value="F:calmodulin binding"/>
    <property type="evidence" value="ECO:0007669"/>
    <property type="project" value="UniProtKB-KW"/>
</dbReference>
<keyword evidence="19" id="KW-0966">Cell projection</keyword>
<evidence type="ECO:0000256" key="5">
    <source>
        <dbReference type="ARBA" id="ARBA00022568"/>
    </source>
</evidence>
<dbReference type="Pfam" id="PF08282">
    <property type="entry name" value="Hydrolase_3"/>
    <property type="match status" value="1"/>
</dbReference>
<keyword evidence="26" id="KW-1185">Reference proteome</keyword>
<dbReference type="GO" id="GO:0005886">
    <property type="term" value="C:plasma membrane"/>
    <property type="evidence" value="ECO:0007669"/>
    <property type="project" value="UniProtKB-ARBA"/>
</dbReference>
<evidence type="ECO:0000313" key="26">
    <source>
        <dbReference type="Proteomes" id="UP000515152"/>
    </source>
</evidence>
<dbReference type="PROSITE" id="PS00154">
    <property type="entry name" value="ATPASE_E1_E2"/>
    <property type="match status" value="1"/>
</dbReference>
<keyword evidence="2 23" id="KW-0813">Transport</keyword>
<feature type="compositionally biased region" description="Acidic residues" evidence="24">
    <location>
        <begin position="1147"/>
        <end position="1163"/>
    </location>
</feature>
<evidence type="ECO:0000256" key="6">
    <source>
        <dbReference type="ARBA" id="ARBA00022692"/>
    </source>
</evidence>
<protein>
    <recommendedName>
        <fullName evidence="23">Calcium-transporting ATPase</fullName>
        <ecNumber evidence="23">7.2.2.10</ecNumber>
    </recommendedName>
</protein>
<dbReference type="InterPro" id="IPR018303">
    <property type="entry name" value="ATPase_P-typ_P_site"/>
</dbReference>
<evidence type="ECO:0000313" key="27">
    <source>
        <dbReference type="RefSeq" id="XP_012678054.1"/>
    </source>
</evidence>
<dbReference type="GO" id="GO:0005388">
    <property type="term" value="F:P-type calcium transporter activity"/>
    <property type="evidence" value="ECO:0007669"/>
    <property type="project" value="UniProtKB-EC"/>
</dbReference>
<feature type="compositionally biased region" description="Pro residues" evidence="24">
    <location>
        <begin position="1170"/>
        <end position="1182"/>
    </location>
</feature>
<feature type="transmembrane region" description="Helical" evidence="23">
    <location>
        <begin position="105"/>
        <end position="123"/>
    </location>
</feature>
<keyword evidence="6 23" id="KW-0812">Transmembrane</keyword>
<dbReference type="SFLD" id="SFLDG00002">
    <property type="entry name" value="C1.7:_P-type_atpase_like"/>
    <property type="match status" value="1"/>
</dbReference>
<dbReference type="FunFam" id="3.40.50.1000:FF:000007">
    <property type="entry name" value="Calcium-transporting ATPase"/>
    <property type="match status" value="1"/>
</dbReference>
<dbReference type="InterPro" id="IPR008250">
    <property type="entry name" value="ATPase_P-typ_transduc_dom_A_sf"/>
</dbReference>
<keyword evidence="15 23" id="KW-1133">Transmembrane helix</keyword>
<dbReference type="KEGG" id="char:105895908"/>
<dbReference type="FunFam" id="1.20.1110.10:FF:000011">
    <property type="entry name" value="Calcium-transporting ATPase"/>
    <property type="match status" value="1"/>
</dbReference>
<feature type="region of interest" description="Disordered" evidence="24">
    <location>
        <begin position="296"/>
        <end position="319"/>
    </location>
</feature>
<evidence type="ECO:0000256" key="17">
    <source>
        <dbReference type="ARBA" id="ARBA00023069"/>
    </source>
</evidence>
<dbReference type="GO" id="GO:0051480">
    <property type="term" value="P:regulation of cytosolic calcium ion concentration"/>
    <property type="evidence" value="ECO:0007669"/>
    <property type="project" value="TreeGrafter"/>
</dbReference>
<dbReference type="InterPro" id="IPR023299">
    <property type="entry name" value="ATPase_P-typ_cyto_dom_N"/>
</dbReference>
<dbReference type="InterPro" id="IPR044492">
    <property type="entry name" value="P_typ_ATPase_HD_dom"/>
</dbReference>
<dbReference type="RefSeq" id="XP_012678054.1">
    <property type="nucleotide sequence ID" value="XM_012822600.3"/>
</dbReference>
<comment type="similarity">
    <text evidence="1 23">Belongs to the cation transport ATPase (P-type) (TC 3.A.3) family. Type IIB subfamily.</text>
</comment>
<dbReference type="InterPro" id="IPR023298">
    <property type="entry name" value="ATPase_P-typ_TM_dom_sf"/>
</dbReference>
<dbReference type="InterPro" id="IPR036412">
    <property type="entry name" value="HAD-like_sf"/>
</dbReference>
<keyword evidence="4" id="KW-0597">Phosphoprotein</keyword>
<comment type="subunit">
    <text evidence="22">Interacts with PDZD11. Interacts with SLC35G1 and STIM1. Interacts with calmodulin.</text>
</comment>
<evidence type="ECO:0000256" key="15">
    <source>
        <dbReference type="ARBA" id="ARBA00022989"/>
    </source>
</evidence>
<dbReference type="PANTHER" id="PTHR24093:SF435">
    <property type="entry name" value="PLASMA MEMBRANE CALCIUM-TRANSPORTING ATPASE 4"/>
    <property type="match status" value="1"/>
</dbReference>
<dbReference type="InterPro" id="IPR006408">
    <property type="entry name" value="P-type_ATPase_IIB"/>
</dbReference>
<gene>
    <name evidence="27" type="primary">atp2b4</name>
</gene>
<feature type="region of interest" description="Disordered" evidence="24">
    <location>
        <begin position="1132"/>
        <end position="1227"/>
    </location>
</feature>
<dbReference type="Gene3D" id="3.40.50.1000">
    <property type="entry name" value="HAD superfamily/HAD-like"/>
    <property type="match status" value="1"/>
</dbReference>
<evidence type="ECO:0000256" key="21">
    <source>
        <dbReference type="ARBA" id="ARBA00060429"/>
    </source>
</evidence>
<keyword evidence="14" id="KW-1278">Translocase</keyword>